<evidence type="ECO:0000313" key="4">
    <source>
        <dbReference type="Proteomes" id="UP000647587"/>
    </source>
</evidence>
<dbReference type="CDD" id="cd10845">
    <property type="entry name" value="DSRM_RNAse_III_family"/>
    <property type="match status" value="1"/>
</dbReference>
<dbReference type="SUPFAM" id="SSF54768">
    <property type="entry name" value="dsRNA-binding domain-like"/>
    <property type="match status" value="1"/>
</dbReference>
<evidence type="ECO:0000313" key="3">
    <source>
        <dbReference type="EMBL" id="GGK38648.1"/>
    </source>
</evidence>
<organism evidence="3 4">
    <name type="scientific">Deinococcus malanensis</name>
    <dbReference type="NCBI Taxonomy" id="1706855"/>
    <lineage>
        <taxon>Bacteria</taxon>
        <taxon>Thermotogati</taxon>
        <taxon>Deinococcota</taxon>
        <taxon>Deinococci</taxon>
        <taxon>Deinococcales</taxon>
        <taxon>Deinococcaceae</taxon>
        <taxon>Deinococcus</taxon>
    </lineage>
</organism>
<reference evidence="4" key="1">
    <citation type="journal article" date="2019" name="Int. J. Syst. Evol. Microbiol.">
        <title>The Global Catalogue of Microorganisms (GCM) 10K type strain sequencing project: providing services to taxonomists for standard genome sequencing and annotation.</title>
        <authorList>
            <consortium name="The Broad Institute Genomics Platform"/>
            <consortium name="The Broad Institute Genome Sequencing Center for Infectious Disease"/>
            <person name="Wu L."/>
            <person name="Ma J."/>
        </authorList>
    </citation>
    <scope>NUCLEOTIDE SEQUENCE [LARGE SCALE GENOMIC DNA]</scope>
    <source>
        <strain evidence="4">JCM 30331</strain>
    </source>
</reference>
<gene>
    <name evidence="3" type="ORF">GCM10008955_35570</name>
</gene>
<keyword evidence="1" id="KW-0694">RNA-binding</keyword>
<accession>A0ABQ2F0J5</accession>
<evidence type="ECO:0000259" key="2">
    <source>
        <dbReference type="PROSITE" id="PS50137"/>
    </source>
</evidence>
<dbReference type="PROSITE" id="PS50137">
    <property type="entry name" value="DS_RBD"/>
    <property type="match status" value="1"/>
</dbReference>
<dbReference type="Gene3D" id="3.30.160.20">
    <property type="match status" value="1"/>
</dbReference>
<protein>
    <recommendedName>
        <fullName evidence="2">DRBM domain-containing protein</fullName>
    </recommendedName>
</protein>
<proteinExistence type="predicted"/>
<evidence type="ECO:0000256" key="1">
    <source>
        <dbReference type="PROSITE-ProRule" id="PRU00266"/>
    </source>
</evidence>
<dbReference type="Proteomes" id="UP000647587">
    <property type="component" value="Unassembled WGS sequence"/>
</dbReference>
<comment type="caution">
    <text evidence="3">The sequence shown here is derived from an EMBL/GenBank/DDBJ whole genome shotgun (WGS) entry which is preliminary data.</text>
</comment>
<keyword evidence="4" id="KW-1185">Reference proteome</keyword>
<dbReference type="EMBL" id="BMPP01000018">
    <property type="protein sequence ID" value="GGK38648.1"/>
    <property type="molecule type" value="Genomic_DNA"/>
</dbReference>
<feature type="domain" description="DRBM" evidence="2">
    <location>
        <begin position="58"/>
        <end position="105"/>
    </location>
</feature>
<sequence>MPHSRTRILPGHITRRTVQLGAARERSGTTRYAGHMNAKGDLIARLVTLGRAAPVFEVETYGPAHERLFRAVVTVDGQPLGSGEGRSKKDAERLAAEEALQALGSPRNLQPASEEPADGPWPIYSAVLAQALEAALELAPEDASLDEVRGAAARLYRDLLQDLGHGPLNE</sequence>
<dbReference type="SMART" id="SM00358">
    <property type="entry name" value="DSRM"/>
    <property type="match status" value="1"/>
</dbReference>
<dbReference type="InterPro" id="IPR014720">
    <property type="entry name" value="dsRBD_dom"/>
</dbReference>
<dbReference type="Pfam" id="PF00035">
    <property type="entry name" value="dsrm"/>
    <property type="match status" value="1"/>
</dbReference>
<name>A0ABQ2F0J5_9DEIO</name>